<feature type="domain" description="Peptide chain release factor" evidence="2">
    <location>
        <begin position="9"/>
        <end position="105"/>
    </location>
</feature>
<feature type="coiled-coil region" evidence="1">
    <location>
        <begin position="75"/>
        <end position="102"/>
    </location>
</feature>
<dbReference type="InterPro" id="IPR045853">
    <property type="entry name" value="Pep_chain_release_fac_I_sf"/>
</dbReference>
<gene>
    <name evidence="3" type="ORF">MNBD_BACTEROID05-445</name>
</gene>
<evidence type="ECO:0000259" key="2">
    <source>
        <dbReference type="Pfam" id="PF03462"/>
    </source>
</evidence>
<dbReference type="InterPro" id="IPR005139">
    <property type="entry name" value="PCRF"/>
</dbReference>
<name>A0A3B0THD6_9ZZZZ</name>
<dbReference type="EMBL" id="UOEN01000027">
    <property type="protein sequence ID" value="VAW11579.1"/>
    <property type="molecule type" value="Genomic_DNA"/>
</dbReference>
<dbReference type="GO" id="GO:0006415">
    <property type="term" value="P:translational termination"/>
    <property type="evidence" value="ECO:0007669"/>
    <property type="project" value="InterPro"/>
</dbReference>
<dbReference type="Gene3D" id="6.10.140.1950">
    <property type="match status" value="1"/>
</dbReference>
<dbReference type="AlphaFoldDB" id="A0A3B0THD6"/>
<dbReference type="Pfam" id="PF03462">
    <property type="entry name" value="PCRF"/>
    <property type="match status" value="1"/>
</dbReference>
<dbReference type="SUPFAM" id="SSF75620">
    <property type="entry name" value="Release factor"/>
    <property type="match status" value="1"/>
</dbReference>
<keyword evidence="1" id="KW-0175">Coiled coil</keyword>
<reference evidence="3" key="1">
    <citation type="submission" date="2018-06" db="EMBL/GenBank/DDBJ databases">
        <authorList>
            <person name="Zhirakovskaya E."/>
        </authorList>
    </citation>
    <scope>NUCLEOTIDE SEQUENCE</scope>
</reference>
<evidence type="ECO:0000313" key="3">
    <source>
        <dbReference type="EMBL" id="VAW11579.1"/>
    </source>
</evidence>
<accession>A0A3B0THD6</accession>
<sequence length="108" mass="12641">MLEDKFENIQKRFVELERLLADPEVISDQSKYQKLAKEYSDLAPLVEAIKKYVETVSHIKETEALLKDEPDSQMKELAQAELDDLEKQKEELQTHLDDLLNPKKQVKD</sequence>
<proteinExistence type="predicted"/>
<organism evidence="3">
    <name type="scientific">hydrothermal vent metagenome</name>
    <dbReference type="NCBI Taxonomy" id="652676"/>
    <lineage>
        <taxon>unclassified sequences</taxon>
        <taxon>metagenomes</taxon>
        <taxon>ecological metagenomes</taxon>
    </lineage>
</organism>
<evidence type="ECO:0000256" key="1">
    <source>
        <dbReference type="SAM" id="Coils"/>
    </source>
</evidence>
<feature type="non-terminal residue" evidence="3">
    <location>
        <position position="108"/>
    </location>
</feature>
<protein>
    <submittedName>
        <fullName evidence="3">Peptide chain release factor 1</fullName>
    </submittedName>
</protein>